<evidence type="ECO:0000256" key="7">
    <source>
        <dbReference type="RuleBase" id="RU362091"/>
    </source>
</evidence>
<evidence type="ECO:0000256" key="8">
    <source>
        <dbReference type="SAM" id="MobiDB-lite"/>
    </source>
</evidence>
<keyword evidence="6 9" id="KW-0472">Membrane</keyword>
<evidence type="ECO:0000256" key="4">
    <source>
        <dbReference type="ARBA" id="ARBA00022692"/>
    </source>
</evidence>
<feature type="transmembrane region" description="Helical" evidence="9">
    <location>
        <begin position="511"/>
        <end position="532"/>
    </location>
</feature>
<gene>
    <name evidence="10" type="ORF">WJX72_002523</name>
</gene>
<dbReference type="NCBIfam" id="TIGR00813">
    <property type="entry name" value="sss"/>
    <property type="match status" value="1"/>
</dbReference>
<feature type="region of interest" description="Disordered" evidence="8">
    <location>
        <begin position="648"/>
        <end position="678"/>
    </location>
</feature>
<dbReference type="PANTHER" id="PTHR46154:SF4">
    <property type="entry name" value="UREA ACTIVE TRANSPORTER"/>
    <property type="match status" value="1"/>
</dbReference>
<protein>
    <recommendedName>
        <fullName evidence="12">Urea active transporter</fullName>
    </recommendedName>
</protein>
<feature type="transmembrane region" description="Helical" evidence="9">
    <location>
        <begin position="219"/>
        <end position="240"/>
    </location>
</feature>
<feature type="compositionally biased region" description="Basic and acidic residues" evidence="8">
    <location>
        <begin position="655"/>
        <end position="678"/>
    </location>
</feature>
<comment type="similarity">
    <text evidence="2 7">Belongs to the sodium:solute symporter (SSF) (TC 2.A.21) family.</text>
</comment>
<dbReference type="EMBL" id="JALJOR010000011">
    <property type="protein sequence ID" value="KAK9808723.1"/>
    <property type="molecule type" value="Genomic_DNA"/>
</dbReference>
<accession>A0AAW1PJG7</accession>
<feature type="transmembrane region" description="Helical" evidence="9">
    <location>
        <begin position="189"/>
        <end position="207"/>
    </location>
</feature>
<evidence type="ECO:0000256" key="1">
    <source>
        <dbReference type="ARBA" id="ARBA00004141"/>
    </source>
</evidence>
<feature type="transmembrane region" description="Helical" evidence="9">
    <location>
        <begin position="443"/>
        <end position="464"/>
    </location>
</feature>
<evidence type="ECO:0000256" key="6">
    <source>
        <dbReference type="ARBA" id="ARBA00023136"/>
    </source>
</evidence>
<dbReference type="Gene3D" id="1.20.1730.10">
    <property type="entry name" value="Sodium/glucose cotransporter"/>
    <property type="match status" value="1"/>
</dbReference>
<feature type="transmembrane region" description="Helical" evidence="9">
    <location>
        <begin position="155"/>
        <end position="183"/>
    </location>
</feature>
<feature type="transmembrane region" description="Helical" evidence="9">
    <location>
        <begin position="359"/>
        <end position="379"/>
    </location>
</feature>
<dbReference type="InterPro" id="IPR031155">
    <property type="entry name" value="DUR"/>
</dbReference>
<dbReference type="AlphaFoldDB" id="A0AAW1PJG7"/>
<evidence type="ECO:0008006" key="12">
    <source>
        <dbReference type="Google" id="ProtNLM"/>
    </source>
</evidence>
<proteinExistence type="inferred from homology"/>
<keyword evidence="11" id="KW-1185">Reference proteome</keyword>
<organism evidence="10 11">
    <name type="scientific">[Myrmecia] bisecta</name>
    <dbReference type="NCBI Taxonomy" id="41462"/>
    <lineage>
        <taxon>Eukaryota</taxon>
        <taxon>Viridiplantae</taxon>
        <taxon>Chlorophyta</taxon>
        <taxon>core chlorophytes</taxon>
        <taxon>Trebouxiophyceae</taxon>
        <taxon>Trebouxiales</taxon>
        <taxon>Trebouxiaceae</taxon>
        <taxon>Myrmecia</taxon>
    </lineage>
</organism>
<feature type="transmembrane region" description="Helical" evidence="9">
    <location>
        <begin position="277"/>
        <end position="295"/>
    </location>
</feature>
<comment type="subcellular location">
    <subcellularLocation>
        <location evidence="1">Membrane</location>
        <topology evidence="1">Multi-pass membrane protein</topology>
    </subcellularLocation>
</comment>
<feature type="transmembrane region" description="Helical" evidence="9">
    <location>
        <begin position="471"/>
        <end position="491"/>
    </location>
</feature>
<evidence type="ECO:0000313" key="11">
    <source>
        <dbReference type="Proteomes" id="UP001489004"/>
    </source>
</evidence>
<evidence type="ECO:0000256" key="9">
    <source>
        <dbReference type="SAM" id="Phobius"/>
    </source>
</evidence>
<dbReference type="PANTHER" id="PTHR46154">
    <property type="match status" value="1"/>
</dbReference>
<dbReference type="Proteomes" id="UP001489004">
    <property type="component" value="Unassembled WGS sequence"/>
</dbReference>
<dbReference type="GO" id="GO:0015204">
    <property type="term" value="F:urea transmembrane transporter activity"/>
    <property type="evidence" value="ECO:0007669"/>
    <property type="project" value="InterPro"/>
</dbReference>
<feature type="transmembrane region" description="Helical" evidence="9">
    <location>
        <begin position="418"/>
        <end position="437"/>
    </location>
</feature>
<evidence type="ECO:0000256" key="3">
    <source>
        <dbReference type="ARBA" id="ARBA00022448"/>
    </source>
</evidence>
<evidence type="ECO:0000256" key="2">
    <source>
        <dbReference type="ARBA" id="ARBA00006434"/>
    </source>
</evidence>
<dbReference type="GO" id="GO:0005886">
    <property type="term" value="C:plasma membrane"/>
    <property type="evidence" value="ECO:0007669"/>
    <property type="project" value="TreeGrafter"/>
</dbReference>
<feature type="transmembrane region" description="Helical" evidence="9">
    <location>
        <begin position="114"/>
        <end position="134"/>
    </location>
</feature>
<evidence type="ECO:0000256" key="5">
    <source>
        <dbReference type="ARBA" id="ARBA00022989"/>
    </source>
</evidence>
<dbReference type="InterPro" id="IPR038377">
    <property type="entry name" value="Na/Glc_symporter_sf"/>
</dbReference>
<feature type="transmembrane region" description="Helical" evidence="9">
    <location>
        <begin position="606"/>
        <end position="630"/>
    </location>
</feature>
<dbReference type="InterPro" id="IPR001734">
    <property type="entry name" value="Na/solute_symporter"/>
</dbReference>
<keyword evidence="3" id="KW-0813">Transport</keyword>
<name>A0AAW1PJG7_9CHLO</name>
<feature type="transmembrane region" description="Helical" evidence="9">
    <location>
        <begin position="35"/>
        <end position="58"/>
    </location>
</feature>
<comment type="caution">
    <text evidence="10">The sequence shown here is derived from an EMBL/GenBank/DDBJ whole genome shotgun (WGS) entry which is preliminary data.</text>
</comment>
<dbReference type="PROSITE" id="PS50283">
    <property type="entry name" value="NA_SOLUT_SYMP_3"/>
    <property type="match status" value="1"/>
</dbReference>
<sequence>MPVGADNLFADTNPGLVQYNGAESFFGGVAPLSQTFGYCLVCLFGVVFTVVTMGMMWIDQRFGGGHNNSEDFNTCGRTIKTGLIAVDIVSHWTWAATLLQSSNQAYQHGVSGPFWYAAGATIQIILFGILAVQIKMKAPTAHTVLEIVHARWGTAAHLVFFFFCILTNIIVSAMLILGGAAVMNALTGMSLYAAAFLIPISVCVYTATGGLKATFLSSYIHTVIIYVALCIFAFTVYGGGSDLGSPSKVFNNLVIKAAASPVADNKGGSYLTMFSKGGFIFGIINIIGNFGTVFCDQAYWQSAIAARPSAANRGYLLGGLLWFCIPFTLATCLGLAALALDLPITVLEANEGLVPPATAFFLLGKFGGILMTIMLLMAVTSAGSAELIAVSSLFTYDAYWHYFNPKANGKTLLTVSKIMVLVFTACMGAFAVILQQLNCSLGYVYEIMGVLIGSAVAPIAMCLGWRKTNKWGAICGALGGQWMGLIAWVVFAKIQYGEVTYDTTFEDYTMLTGNVVSLVMGGLICYIWSMIAPEDYDFVSMRHIKMVDDEDLDGDLGFTKEGADSHEAMQKALDFVMKWGGLLALILIPIWPLLALPAGVFNEGYFTFWVVLSMIWGLIATIIATFLPIWESRDSLKSIFAHMCGKGTSPSKDAPSLEKPVKEVQMPSKDDSAHAYHV</sequence>
<keyword evidence="5 9" id="KW-1133">Transmembrane helix</keyword>
<feature type="transmembrane region" description="Helical" evidence="9">
    <location>
        <begin position="579"/>
        <end position="600"/>
    </location>
</feature>
<dbReference type="CDD" id="cd11476">
    <property type="entry name" value="SLC5sbd_DUR3"/>
    <property type="match status" value="1"/>
</dbReference>
<keyword evidence="4 9" id="KW-0812">Transmembrane</keyword>
<dbReference type="Pfam" id="PF00474">
    <property type="entry name" value="SSF"/>
    <property type="match status" value="1"/>
</dbReference>
<reference evidence="10 11" key="1">
    <citation type="journal article" date="2024" name="Nat. Commun.">
        <title>Phylogenomics reveals the evolutionary origins of lichenization in chlorophyte algae.</title>
        <authorList>
            <person name="Puginier C."/>
            <person name="Libourel C."/>
            <person name="Otte J."/>
            <person name="Skaloud P."/>
            <person name="Haon M."/>
            <person name="Grisel S."/>
            <person name="Petersen M."/>
            <person name="Berrin J.G."/>
            <person name="Delaux P.M."/>
            <person name="Dal Grande F."/>
            <person name="Keller J."/>
        </authorList>
    </citation>
    <scope>NUCLEOTIDE SEQUENCE [LARGE SCALE GENOMIC DNA]</scope>
    <source>
        <strain evidence="10 11">SAG 2043</strain>
    </source>
</reference>
<feature type="transmembrane region" description="Helical" evidence="9">
    <location>
        <begin position="315"/>
        <end position="339"/>
    </location>
</feature>
<evidence type="ECO:0000313" key="10">
    <source>
        <dbReference type="EMBL" id="KAK9808723.1"/>
    </source>
</evidence>